<comment type="subcellular location">
    <subcellularLocation>
        <location evidence="1">Cytoplasm</location>
        <location evidence="1">Cytoskeleton</location>
        <location evidence="1">Flagellum axoneme</location>
    </subcellularLocation>
</comment>
<keyword evidence="8" id="KW-0966">Cell projection</keyword>
<evidence type="ECO:0000256" key="8">
    <source>
        <dbReference type="ARBA" id="ARBA00023273"/>
    </source>
</evidence>
<feature type="coiled-coil region" evidence="10">
    <location>
        <begin position="363"/>
        <end position="397"/>
    </location>
</feature>
<proteinExistence type="inferred from homology"/>
<keyword evidence="11" id="KW-1185">Reference proteome</keyword>
<dbReference type="CTD" id="26150"/>
<dbReference type="RefSeq" id="XP_054856870.1">
    <property type="nucleotide sequence ID" value="XM_055000895.1"/>
</dbReference>
<evidence type="ECO:0000256" key="2">
    <source>
        <dbReference type="ARBA" id="ARBA00006875"/>
    </source>
</evidence>
<sequence length="417" mass="48814">MSKADHVPDLAEAAALQRRRFRELQRQSRVFDTRARTVGVDLEGLDAQINDKRIQEATQRAWDESIAAEMKQNDKIMCILEERRKKDTLNIKKALNEFRQNHQQPERRHEFDLSDPQALKKAAPARVADNDPRCAVSGLQKFMGEDLNSENRRKFQQEQTREWLLQQQKDWANALADQKFADGLRDAQRLELDQKSMDIHRSDEETKRAICIATKEFNRTQATVSGEKMKLEKQQELEDNMTEISNMLKGDLLSENPQQAVSSFGSNRVITDRWKGMNQDQLKEIQDVQLQQVLEKLCRRSARVTASFVPRPCSRRVAVGGNWCIHILAVRLHHQRLEKEERQRNAEWDRKRIQAARAELLCERHQQRQNRELRRALDSLNAQLSQDQKRRRAALDEEVYANFPSGQYYTQFNTSSR</sequence>
<dbReference type="KEGG" id="emc:129344307"/>
<evidence type="ECO:0000256" key="6">
    <source>
        <dbReference type="ARBA" id="ARBA00023069"/>
    </source>
</evidence>
<comment type="similarity">
    <text evidence="2">Belongs to the RIB43A family.</text>
</comment>
<keyword evidence="4" id="KW-0282">Flagellum</keyword>
<gene>
    <name evidence="12" type="primary">RIBC2</name>
</gene>
<keyword evidence="6" id="KW-0969">Cilium</keyword>
<evidence type="ECO:0000313" key="12">
    <source>
        <dbReference type="RefSeq" id="XP_054856870.1"/>
    </source>
</evidence>
<dbReference type="GeneID" id="129344307"/>
<dbReference type="Proteomes" id="UP001190640">
    <property type="component" value="Chromosome 16"/>
</dbReference>
<evidence type="ECO:0000256" key="4">
    <source>
        <dbReference type="ARBA" id="ARBA00022846"/>
    </source>
</evidence>
<reference evidence="12" key="1">
    <citation type="submission" date="2025-08" db="UniProtKB">
        <authorList>
            <consortium name="RefSeq"/>
        </authorList>
    </citation>
    <scope>IDENTIFICATION</scope>
    <source>
        <tissue evidence="12">Blood</tissue>
    </source>
</reference>
<evidence type="ECO:0000256" key="5">
    <source>
        <dbReference type="ARBA" id="ARBA00023054"/>
    </source>
</evidence>
<evidence type="ECO:0000256" key="3">
    <source>
        <dbReference type="ARBA" id="ARBA00022490"/>
    </source>
</evidence>
<dbReference type="Pfam" id="PF05914">
    <property type="entry name" value="RIB43A"/>
    <property type="match status" value="2"/>
</dbReference>
<dbReference type="PANTHER" id="PTHR14517:SF10">
    <property type="entry name" value="RIB43A-LIKE WITH COILED-COILS PROTEIN 2"/>
    <property type="match status" value="1"/>
</dbReference>
<dbReference type="InterPro" id="IPR008805">
    <property type="entry name" value="RIB43A"/>
</dbReference>
<accession>A0AA97KEM0</accession>
<evidence type="ECO:0000256" key="7">
    <source>
        <dbReference type="ARBA" id="ARBA00023212"/>
    </source>
</evidence>
<keyword evidence="5 10" id="KW-0175">Coiled coil</keyword>
<organism evidence="11 12">
    <name type="scientific">Eublepharis macularius</name>
    <name type="common">Leopard gecko</name>
    <name type="synonym">Cyrtodactylus macularius</name>
    <dbReference type="NCBI Taxonomy" id="481883"/>
    <lineage>
        <taxon>Eukaryota</taxon>
        <taxon>Metazoa</taxon>
        <taxon>Chordata</taxon>
        <taxon>Craniata</taxon>
        <taxon>Vertebrata</taxon>
        <taxon>Euteleostomi</taxon>
        <taxon>Lepidosauria</taxon>
        <taxon>Squamata</taxon>
        <taxon>Bifurcata</taxon>
        <taxon>Gekkota</taxon>
        <taxon>Eublepharidae</taxon>
        <taxon>Eublepharinae</taxon>
        <taxon>Eublepharis</taxon>
    </lineage>
</organism>
<keyword evidence="7" id="KW-0206">Cytoskeleton</keyword>
<protein>
    <submittedName>
        <fullName evidence="12">RIB43A-like with coiled-coils protein 2 isoform X1</fullName>
    </submittedName>
</protein>
<evidence type="ECO:0000256" key="1">
    <source>
        <dbReference type="ARBA" id="ARBA00004611"/>
    </source>
</evidence>
<evidence type="ECO:0000313" key="11">
    <source>
        <dbReference type="Proteomes" id="UP001190640"/>
    </source>
</evidence>
<keyword evidence="3" id="KW-0963">Cytoplasm</keyword>
<dbReference type="AlphaFoldDB" id="A0AA97KEM0"/>
<evidence type="ECO:0000256" key="9">
    <source>
        <dbReference type="ARBA" id="ARBA00046435"/>
    </source>
</evidence>
<comment type="subunit">
    <text evidence="9">Microtubule inner protein component of sperm flagellar doublet microtubules.</text>
</comment>
<dbReference type="PANTHER" id="PTHR14517">
    <property type="entry name" value="RIB43A-RELATED"/>
    <property type="match status" value="1"/>
</dbReference>
<name>A0AA97KEM0_EUBMA</name>
<evidence type="ECO:0000256" key="10">
    <source>
        <dbReference type="SAM" id="Coils"/>
    </source>
</evidence>